<comment type="caution">
    <text evidence="1">The sequence shown here is derived from an EMBL/GenBank/DDBJ whole genome shotgun (WGS) entry which is preliminary data.</text>
</comment>
<evidence type="ECO:0000313" key="2">
    <source>
        <dbReference type="Proteomes" id="UP000029228"/>
    </source>
</evidence>
<keyword evidence="2" id="KW-1185">Reference proteome</keyword>
<sequence>MSKHFRGVNQNAEFDFFNVSLELRMKALEISPRAFDTGYVLQQFK</sequence>
<dbReference type="EMBL" id="BBMR01000001">
    <property type="protein sequence ID" value="GAL16931.1"/>
    <property type="molecule type" value="Genomic_DNA"/>
</dbReference>
<name>A0A090RNV0_9VIBR</name>
<reference evidence="1 2" key="1">
    <citation type="submission" date="2014-09" db="EMBL/GenBank/DDBJ databases">
        <title>Vibrio maritimus JCM 19235. (C45) whole genome shotgun sequence.</title>
        <authorList>
            <person name="Sawabe T."/>
            <person name="Meirelles P."/>
            <person name="Nakanishi M."/>
            <person name="Sayaka M."/>
            <person name="Hattori M."/>
            <person name="Ohkuma M."/>
        </authorList>
    </citation>
    <scope>NUCLEOTIDE SEQUENCE [LARGE SCALE GENOMIC DNA]</scope>
    <source>
        <strain evidence="2">JCM19235</strain>
    </source>
</reference>
<proteinExistence type="predicted"/>
<protein>
    <submittedName>
        <fullName evidence="1">Uncharacterized protein</fullName>
    </submittedName>
</protein>
<dbReference type="Proteomes" id="UP000029228">
    <property type="component" value="Unassembled WGS sequence"/>
</dbReference>
<dbReference type="STRING" id="990268.JCM19235_5480"/>
<dbReference type="AlphaFoldDB" id="A0A090RNV0"/>
<accession>A0A090RNV0</accession>
<gene>
    <name evidence="1" type="ORF">JCM19235_5480</name>
</gene>
<organism evidence="1 2">
    <name type="scientific">Vibrio maritimus</name>
    <dbReference type="NCBI Taxonomy" id="990268"/>
    <lineage>
        <taxon>Bacteria</taxon>
        <taxon>Pseudomonadati</taxon>
        <taxon>Pseudomonadota</taxon>
        <taxon>Gammaproteobacteria</taxon>
        <taxon>Vibrionales</taxon>
        <taxon>Vibrionaceae</taxon>
        <taxon>Vibrio</taxon>
    </lineage>
</organism>
<evidence type="ECO:0000313" key="1">
    <source>
        <dbReference type="EMBL" id="GAL16931.1"/>
    </source>
</evidence>